<evidence type="ECO:0000256" key="6">
    <source>
        <dbReference type="NCBIfam" id="TIGR00065"/>
    </source>
</evidence>
<evidence type="ECO:0000256" key="4">
    <source>
        <dbReference type="ARBA" id="ARBA00023210"/>
    </source>
</evidence>
<evidence type="ECO:0000259" key="8">
    <source>
        <dbReference type="SMART" id="SM00864"/>
    </source>
</evidence>
<dbReference type="SUPFAM" id="SSF55307">
    <property type="entry name" value="Tubulin C-terminal domain-like"/>
    <property type="match status" value="1"/>
</dbReference>
<keyword evidence="5" id="KW-0963">Cytoplasm</keyword>
<dbReference type="HAMAP" id="MF_00909">
    <property type="entry name" value="FtsZ"/>
    <property type="match status" value="1"/>
</dbReference>
<name>A0A168RHZ5_9BACT</name>
<evidence type="ECO:0000256" key="1">
    <source>
        <dbReference type="ARBA" id="ARBA00009690"/>
    </source>
</evidence>
<protein>
    <recommendedName>
        <fullName evidence="5 6">Cell division protein FtsZ</fullName>
    </recommendedName>
</protein>
<keyword evidence="5 7" id="KW-0131">Cell cycle</keyword>
<evidence type="ECO:0000256" key="5">
    <source>
        <dbReference type="HAMAP-Rule" id="MF_00909"/>
    </source>
</evidence>
<keyword evidence="5 7" id="KW-0132">Cell division</keyword>
<dbReference type="Pfam" id="PF12327">
    <property type="entry name" value="FtsZ_C"/>
    <property type="match status" value="1"/>
</dbReference>
<evidence type="ECO:0000256" key="3">
    <source>
        <dbReference type="ARBA" id="ARBA00023134"/>
    </source>
</evidence>
<feature type="binding site" evidence="5">
    <location>
        <begin position="101"/>
        <end position="103"/>
    </location>
    <ligand>
        <name>GTP</name>
        <dbReference type="ChEBI" id="CHEBI:37565"/>
    </ligand>
</feature>
<dbReference type="SUPFAM" id="SSF52490">
    <property type="entry name" value="Tubulin nucleotide-binding domain-like"/>
    <property type="match status" value="1"/>
</dbReference>
<dbReference type="Pfam" id="PF00091">
    <property type="entry name" value="Tubulin"/>
    <property type="match status" value="1"/>
</dbReference>
<sequence>MEHKEIKMKVIGVGGAGNNSISLLLEENFPNVELWAANTDYQDLQKSEFPNKILLGKSTEGFGAGGDPLVGKKAAKDSMEEISKAIKDANILIITAGLGGGTGTGATPVIAEMAKDQGILTIVIVTTPFEAIEGFKRYENAKKGLLELKDKCDALIVLSNEKLLEQYSNVPYLDAFKVANTTLKNSIKSIHDIIYHNGNINIDFNDLKQILSNSGQAIIALGRASGKERATKSVENAFENILSDNKLENYEKMILFIQTDYASSLDDIKKTKDKVNEIFNVNDKTKSLILGIQNIETKETEDFYQVFIIASGVNPTSKLLAERADQVTNNHENNINQEVIQIVQKPVENKLEEKFDIASLTENWFDEDDE</sequence>
<dbReference type="GO" id="GO:0005737">
    <property type="term" value="C:cytoplasm"/>
    <property type="evidence" value="ECO:0007669"/>
    <property type="project" value="UniProtKB-SubCell"/>
</dbReference>
<dbReference type="STRING" id="29557.MGALLINA_02250"/>
<dbReference type="GO" id="GO:0005525">
    <property type="term" value="F:GTP binding"/>
    <property type="evidence" value="ECO:0007669"/>
    <property type="project" value="UniProtKB-UniRule"/>
</dbReference>
<dbReference type="InterPro" id="IPR003008">
    <property type="entry name" value="Tubulin_FtsZ_GTPase"/>
</dbReference>
<evidence type="ECO:0000256" key="2">
    <source>
        <dbReference type="ARBA" id="ARBA00022741"/>
    </source>
</evidence>
<comment type="similarity">
    <text evidence="1 5 7">Belongs to the FtsZ family.</text>
</comment>
<reference evidence="10 11" key="1">
    <citation type="submission" date="2016-03" db="EMBL/GenBank/DDBJ databases">
        <title>Genome sequence of Mycoplasma gallinarum strain Mgn_IPT.</title>
        <authorList>
            <person name="Yacoub E."/>
            <person name="Sirand-Pugnet P."/>
            <person name="Barre A."/>
            <person name="Maurier F."/>
            <person name="Blanchard A."/>
            <person name="Ben Abdelmoumen B.M."/>
        </authorList>
    </citation>
    <scope>NUCLEOTIDE SEQUENCE [LARGE SCALE GENOMIC DNA]</scope>
    <source>
        <strain evidence="10 11">Mgn_IPT</strain>
    </source>
</reference>
<dbReference type="RefSeq" id="WP_036437824.1">
    <property type="nucleotide sequence ID" value="NZ_LVLH01000027.1"/>
</dbReference>
<dbReference type="PRINTS" id="PR00423">
    <property type="entry name" value="CELLDVISFTSZ"/>
</dbReference>
<dbReference type="SMART" id="SM00864">
    <property type="entry name" value="Tubulin"/>
    <property type="match status" value="1"/>
</dbReference>
<dbReference type="InterPro" id="IPR008280">
    <property type="entry name" value="Tub_FtsZ_C"/>
</dbReference>
<organism evidence="10 11">
    <name type="scientific">Mycoplasmopsis gallinarum</name>
    <dbReference type="NCBI Taxonomy" id="29557"/>
    <lineage>
        <taxon>Bacteria</taxon>
        <taxon>Bacillati</taxon>
        <taxon>Mycoplasmatota</taxon>
        <taxon>Mycoplasmoidales</taxon>
        <taxon>Metamycoplasmataceae</taxon>
        <taxon>Mycoplasmopsis</taxon>
    </lineage>
</organism>
<dbReference type="PANTHER" id="PTHR30314:SF3">
    <property type="entry name" value="MITOCHONDRIAL DIVISION PROTEIN FSZA"/>
    <property type="match status" value="1"/>
</dbReference>
<gene>
    <name evidence="5 10" type="primary">ftsZ</name>
    <name evidence="10" type="ORF">MGALLINA_02250</name>
</gene>
<dbReference type="GO" id="GO:0003924">
    <property type="term" value="F:GTPase activity"/>
    <property type="evidence" value="ECO:0007669"/>
    <property type="project" value="UniProtKB-UniRule"/>
</dbReference>
<evidence type="ECO:0000259" key="9">
    <source>
        <dbReference type="SMART" id="SM00865"/>
    </source>
</evidence>
<proteinExistence type="inferred from homology"/>
<dbReference type="PROSITE" id="PS01134">
    <property type="entry name" value="FTSZ_1"/>
    <property type="match status" value="1"/>
</dbReference>
<dbReference type="GO" id="GO:0032153">
    <property type="term" value="C:cell division site"/>
    <property type="evidence" value="ECO:0007669"/>
    <property type="project" value="UniProtKB-UniRule"/>
</dbReference>
<comment type="caution">
    <text evidence="10">The sequence shown here is derived from an EMBL/GenBank/DDBJ whole genome shotgun (WGS) entry which is preliminary data.</text>
</comment>
<dbReference type="EMBL" id="LVLH01000027">
    <property type="protein sequence ID" value="OAB49005.1"/>
    <property type="molecule type" value="Genomic_DNA"/>
</dbReference>
<dbReference type="AlphaFoldDB" id="A0A168RHZ5"/>
<dbReference type="PROSITE" id="PS01135">
    <property type="entry name" value="FTSZ_2"/>
    <property type="match status" value="1"/>
</dbReference>
<keyword evidence="3 5" id="KW-0342">GTP-binding</keyword>
<comment type="function">
    <text evidence="5 7">Essential cell division protein that forms a contractile ring structure (Z ring) at the future cell division site. The regulation of the ring assembly controls the timing and the location of cell division. One of the functions of the FtsZ ring is to recruit other cell division proteins to the septum to produce a new cell wall between the dividing cells. Binds GTP and shows GTPase activity.</text>
</comment>
<dbReference type="GO" id="GO:0043093">
    <property type="term" value="P:FtsZ-dependent cytokinesis"/>
    <property type="evidence" value="ECO:0007669"/>
    <property type="project" value="UniProtKB-UniRule"/>
</dbReference>
<evidence type="ECO:0000313" key="11">
    <source>
        <dbReference type="Proteomes" id="UP000076983"/>
    </source>
</evidence>
<dbReference type="InterPro" id="IPR018316">
    <property type="entry name" value="Tubulin/FtsZ_2-layer-sand-dom"/>
</dbReference>
<dbReference type="SMART" id="SM00865">
    <property type="entry name" value="Tubulin_C"/>
    <property type="match status" value="1"/>
</dbReference>
<dbReference type="CDD" id="cd02201">
    <property type="entry name" value="FtsZ_type1"/>
    <property type="match status" value="1"/>
</dbReference>
<accession>A0A168RHZ5</accession>
<dbReference type="Proteomes" id="UP000076983">
    <property type="component" value="Unassembled WGS sequence"/>
</dbReference>
<keyword evidence="4 5" id="KW-0717">Septation</keyword>
<dbReference type="InterPro" id="IPR036525">
    <property type="entry name" value="Tubulin/FtsZ_GTPase_sf"/>
</dbReference>
<comment type="subcellular location">
    <subcellularLocation>
        <location evidence="5">Cytoplasm</location>
    </subcellularLocation>
    <text evidence="5">Assembles at midcell at the inner surface of the cytoplasmic membrane.</text>
</comment>
<evidence type="ECO:0000256" key="7">
    <source>
        <dbReference type="RuleBase" id="RU000631"/>
    </source>
</evidence>
<feature type="domain" description="Tubulin/FtsZ GTPase" evidence="8">
    <location>
        <begin position="7"/>
        <end position="198"/>
    </location>
</feature>
<dbReference type="GO" id="GO:0051258">
    <property type="term" value="P:protein polymerization"/>
    <property type="evidence" value="ECO:0007669"/>
    <property type="project" value="UniProtKB-UniRule"/>
</dbReference>
<dbReference type="NCBIfam" id="TIGR00065">
    <property type="entry name" value="ftsZ"/>
    <property type="match status" value="1"/>
</dbReference>
<keyword evidence="11" id="KW-1185">Reference proteome</keyword>
<evidence type="ECO:0000313" key="10">
    <source>
        <dbReference type="EMBL" id="OAB49005.1"/>
    </source>
</evidence>
<dbReference type="InterPro" id="IPR045061">
    <property type="entry name" value="FtsZ/CetZ"/>
</dbReference>
<dbReference type="PATRIC" id="fig|29557.3.peg.212"/>
<comment type="caution">
    <text evidence="5">Lacks conserved residue(s) required for the propagation of feature annotation.</text>
</comment>
<dbReference type="OrthoDB" id="9813375at2"/>
<feature type="binding site" evidence="5">
    <location>
        <begin position="15"/>
        <end position="19"/>
    </location>
    <ligand>
        <name>GTP</name>
        <dbReference type="ChEBI" id="CHEBI:37565"/>
    </ligand>
</feature>
<dbReference type="GO" id="GO:0000917">
    <property type="term" value="P:division septum assembly"/>
    <property type="evidence" value="ECO:0007669"/>
    <property type="project" value="UniProtKB-KW"/>
</dbReference>
<feature type="binding site" evidence="5">
    <location>
        <position position="137"/>
    </location>
    <ligand>
        <name>GTP</name>
        <dbReference type="ChEBI" id="CHEBI:37565"/>
    </ligand>
</feature>
<dbReference type="InterPro" id="IPR020805">
    <property type="entry name" value="Cell_div_FtsZ_CS"/>
</dbReference>
<dbReference type="Gene3D" id="3.40.50.1440">
    <property type="entry name" value="Tubulin/FtsZ, GTPase domain"/>
    <property type="match status" value="1"/>
</dbReference>
<comment type="subunit">
    <text evidence="5">Homodimer. Polymerizes to form a dynamic ring structure in a strictly GTP-dependent manner. Interacts directly with several other division proteins.</text>
</comment>
<dbReference type="PANTHER" id="PTHR30314">
    <property type="entry name" value="CELL DIVISION PROTEIN FTSZ-RELATED"/>
    <property type="match status" value="1"/>
</dbReference>
<dbReference type="InterPro" id="IPR000158">
    <property type="entry name" value="Cell_div_FtsZ"/>
</dbReference>
<feature type="domain" description="Tubulin/FtsZ 2-layer sandwich" evidence="9">
    <location>
        <begin position="200"/>
        <end position="322"/>
    </location>
</feature>
<feature type="binding site" evidence="5">
    <location>
        <position position="180"/>
    </location>
    <ligand>
        <name>GTP</name>
        <dbReference type="ChEBI" id="CHEBI:37565"/>
    </ligand>
</feature>
<dbReference type="InterPro" id="IPR024757">
    <property type="entry name" value="FtsZ_C"/>
</dbReference>
<keyword evidence="2 5" id="KW-0547">Nucleotide-binding</keyword>